<sequence length="252" mass="28882">MSRKVHIGARIEPDLHAAISQEAQENGTTLSEEVSRLLSNGLSAGDTIPSQDEESDNVSYFLYDYFPGSWVEELFYGISQEYEDWRPAYPLSEAFFPELAVRVEAMTEEEFERTGGLLAMPDLPEDLKDDLEELLYELTNYSEEITDREAFLFQWAELLREASSAEPEEEETYELLLQFEEAAIVQIRKLLVKKGLEKDEELDTALSRYIYQLLGKALVREAGPYLLAWNGEEEMARVGEQLQKTGYATYSQ</sequence>
<gene>
    <name evidence="1" type="ORF">FRY97_20215</name>
</gene>
<evidence type="ECO:0000313" key="2">
    <source>
        <dbReference type="Proteomes" id="UP000321580"/>
    </source>
</evidence>
<dbReference type="OrthoDB" id="9831942at2"/>
<dbReference type="InterPro" id="IPR010985">
    <property type="entry name" value="Ribbon_hlx_hlx"/>
</dbReference>
<accession>A0A5C6RG37</accession>
<dbReference type="Proteomes" id="UP000321580">
    <property type="component" value="Unassembled WGS sequence"/>
</dbReference>
<comment type="caution">
    <text evidence="1">The sequence shown here is derived from an EMBL/GenBank/DDBJ whole genome shotgun (WGS) entry which is preliminary data.</text>
</comment>
<dbReference type="AlphaFoldDB" id="A0A5C6RG37"/>
<protein>
    <submittedName>
        <fullName evidence="1">Uncharacterized protein</fullName>
    </submittedName>
</protein>
<organism evidence="1 2">
    <name type="scientific">Phaeodactylibacter luteus</name>
    <dbReference type="NCBI Taxonomy" id="1564516"/>
    <lineage>
        <taxon>Bacteria</taxon>
        <taxon>Pseudomonadati</taxon>
        <taxon>Bacteroidota</taxon>
        <taxon>Saprospiria</taxon>
        <taxon>Saprospirales</taxon>
        <taxon>Haliscomenobacteraceae</taxon>
        <taxon>Phaeodactylibacter</taxon>
    </lineage>
</organism>
<dbReference type="GO" id="GO:0006355">
    <property type="term" value="P:regulation of DNA-templated transcription"/>
    <property type="evidence" value="ECO:0007669"/>
    <property type="project" value="InterPro"/>
</dbReference>
<reference evidence="1 2" key="1">
    <citation type="submission" date="2019-08" db="EMBL/GenBank/DDBJ databases">
        <title>Genome of Phaeodactylibacter luteus.</title>
        <authorList>
            <person name="Bowman J.P."/>
        </authorList>
    </citation>
    <scope>NUCLEOTIDE SEQUENCE [LARGE SCALE GENOMIC DNA]</scope>
    <source>
        <strain evidence="1 2">KCTC 42180</strain>
    </source>
</reference>
<keyword evidence="2" id="KW-1185">Reference proteome</keyword>
<evidence type="ECO:0000313" key="1">
    <source>
        <dbReference type="EMBL" id="TXB60625.1"/>
    </source>
</evidence>
<dbReference type="SUPFAM" id="SSF47598">
    <property type="entry name" value="Ribbon-helix-helix"/>
    <property type="match status" value="1"/>
</dbReference>
<name>A0A5C6RG37_9BACT</name>
<dbReference type="EMBL" id="VOOR01000072">
    <property type="protein sequence ID" value="TXB60625.1"/>
    <property type="molecule type" value="Genomic_DNA"/>
</dbReference>
<dbReference type="RefSeq" id="WP_147169439.1">
    <property type="nucleotide sequence ID" value="NZ_VOOR01000072.1"/>
</dbReference>
<proteinExistence type="predicted"/>